<dbReference type="AlphaFoldDB" id="A0A0L0V8S5"/>
<evidence type="ECO:0000313" key="2">
    <source>
        <dbReference type="EMBL" id="KNE95692.1"/>
    </source>
</evidence>
<feature type="region of interest" description="Disordered" evidence="1">
    <location>
        <begin position="1"/>
        <end position="43"/>
    </location>
</feature>
<gene>
    <name evidence="2" type="ORF">PSTG_11056</name>
</gene>
<accession>A0A0L0V8S5</accession>
<reference evidence="3" key="1">
    <citation type="submission" date="2014-03" db="EMBL/GenBank/DDBJ databases">
        <title>The Genome Sequence of Puccinia striiformis f. sp. tritici PST-78.</title>
        <authorList>
            <consortium name="The Broad Institute Genome Sequencing Platform"/>
            <person name="Cuomo C."/>
            <person name="Hulbert S."/>
            <person name="Chen X."/>
            <person name="Walker B."/>
            <person name="Young S.K."/>
            <person name="Zeng Q."/>
            <person name="Gargeya S."/>
            <person name="Fitzgerald M."/>
            <person name="Haas B."/>
            <person name="Abouelleil A."/>
            <person name="Alvarado L."/>
            <person name="Arachchi H.M."/>
            <person name="Berlin A.M."/>
            <person name="Chapman S.B."/>
            <person name="Goldberg J."/>
            <person name="Griggs A."/>
            <person name="Gujja S."/>
            <person name="Hansen M."/>
            <person name="Howarth C."/>
            <person name="Imamovic A."/>
            <person name="Larimer J."/>
            <person name="McCowan C."/>
            <person name="Montmayeur A."/>
            <person name="Murphy C."/>
            <person name="Neiman D."/>
            <person name="Pearson M."/>
            <person name="Priest M."/>
            <person name="Roberts A."/>
            <person name="Saif S."/>
            <person name="Shea T."/>
            <person name="Sisk P."/>
            <person name="Sykes S."/>
            <person name="Wortman J."/>
            <person name="Nusbaum C."/>
            <person name="Birren B."/>
        </authorList>
    </citation>
    <scope>NUCLEOTIDE SEQUENCE [LARGE SCALE GENOMIC DNA]</scope>
    <source>
        <strain evidence="3">race PST-78</strain>
    </source>
</reference>
<name>A0A0L0V8S5_9BASI</name>
<protein>
    <submittedName>
        <fullName evidence="2">Uncharacterized protein</fullName>
    </submittedName>
</protein>
<dbReference type="STRING" id="1165861.A0A0L0V8S5"/>
<sequence>MKKEFKRSKGKERLVSGHGSDNDDSEDGKITAQNLRKLDEQADHRLGRRKALANRRKITTKVFDHLKKYTTLFHDERLCSSDKSMSDLNDDRRIKHVPVWRSKDATALVEHIDSCTEKLRNDEENPSRSGRKPAKRISLGARARWEE</sequence>
<evidence type="ECO:0000256" key="1">
    <source>
        <dbReference type="SAM" id="MobiDB-lite"/>
    </source>
</evidence>
<keyword evidence="3" id="KW-1185">Reference proteome</keyword>
<organism evidence="2 3">
    <name type="scientific">Puccinia striiformis f. sp. tritici PST-78</name>
    <dbReference type="NCBI Taxonomy" id="1165861"/>
    <lineage>
        <taxon>Eukaryota</taxon>
        <taxon>Fungi</taxon>
        <taxon>Dikarya</taxon>
        <taxon>Basidiomycota</taxon>
        <taxon>Pucciniomycotina</taxon>
        <taxon>Pucciniomycetes</taxon>
        <taxon>Pucciniales</taxon>
        <taxon>Pucciniaceae</taxon>
        <taxon>Puccinia</taxon>
    </lineage>
</organism>
<feature type="region of interest" description="Disordered" evidence="1">
    <location>
        <begin position="118"/>
        <end position="147"/>
    </location>
</feature>
<evidence type="ECO:0000313" key="3">
    <source>
        <dbReference type="Proteomes" id="UP000054564"/>
    </source>
</evidence>
<proteinExistence type="predicted"/>
<dbReference type="Proteomes" id="UP000054564">
    <property type="component" value="Unassembled WGS sequence"/>
</dbReference>
<comment type="caution">
    <text evidence="2">The sequence shown here is derived from an EMBL/GenBank/DDBJ whole genome shotgun (WGS) entry which is preliminary data.</text>
</comment>
<dbReference type="EMBL" id="AJIL01000093">
    <property type="protein sequence ID" value="KNE95692.1"/>
    <property type="molecule type" value="Genomic_DNA"/>
</dbReference>
<feature type="compositionally biased region" description="Basic residues" evidence="1">
    <location>
        <begin position="1"/>
        <end position="10"/>
    </location>
</feature>